<protein>
    <recommendedName>
        <fullName evidence="16">C4-dicarboxylate transport sensor protein DctB</fullName>
        <ecNumber evidence="3">2.7.13.3</ecNumber>
    </recommendedName>
</protein>
<dbReference type="PANTHER" id="PTHR43065">
    <property type="entry name" value="SENSOR HISTIDINE KINASE"/>
    <property type="match status" value="1"/>
</dbReference>
<dbReference type="EMBL" id="CP020442">
    <property type="protein sequence ID" value="ARC36971.1"/>
    <property type="molecule type" value="Genomic_DNA"/>
</dbReference>
<comment type="catalytic activity">
    <reaction evidence="1">
        <text>ATP + protein L-histidine = ADP + protein N-phospho-L-histidine.</text>
        <dbReference type="EC" id="2.7.13.3"/>
    </reaction>
</comment>
<dbReference type="InterPro" id="IPR005467">
    <property type="entry name" value="His_kinase_dom"/>
</dbReference>
<dbReference type="FunFam" id="3.30.450.20:FF:000127">
    <property type="entry name" value="C4-dicarboxylate transport sensor protein"/>
    <property type="match status" value="1"/>
</dbReference>
<evidence type="ECO:0000256" key="18">
    <source>
        <dbReference type="SAM" id="Phobius"/>
    </source>
</evidence>
<dbReference type="PANTHER" id="PTHR43065:SF46">
    <property type="entry name" value="C4-DICARBOXYLATE TRANSPORT SENSOR PROTEIN DCTB"/>
    <property type="match status" value="1"/>
</dbReference>
<dbReference type="SUPFAM" id="SSF47384">
    <property type="entry name" value="Homodimeric domain of signal transducing histidine kinase"/>
    <property type="match status" value="1"/>
</dbReference>
<dbReference type="RefSeq" id="WP_080621634.1">
    <property type="nucleotide sequence ID" value="NZ_CAWMZI010000001.1"/>
</dbReference>
<accession>A0A1V0GT10</accession>
<keyword evidence="9" id="KW-0547">Nucleotide-binding</keyword>
<dbReference type="PIRSF" id="PIRSF036431">
    <property type="entry name" value="STHK_DctB"/>
    <property type="match status" value="1"/>
</dbReference>
<keyword evidence="14 18" id="KW-0472">Membrane</keyword>
<keyword evidence="21" id="KW-1185">Reference proteome</keyword>
<evidence type="ECO:0000256" key="17">
    <source>
        <dbReference type="SAM" id="Coils"/>
    </source>
</evidence>
<sequence>MPLGPAPPAAARAWVPARLGRLTPWLAGAVALALLVGLGGRLAFQHAMAQGLARAEAALRLTVNALNADLARYEHTPQLIGDLDLIHRLAAAPGDPALVEATNRKLAELNAALMASDIYLIRPDGETIAASNYQAELSFVGQNFSYRPYFIDAMRGMPGRFYGVGTTSGVRGYFFSAPVRDAAGAIIAVVAVKIGVDRLEAGWAGSDHGVLVTDPDGTAFLSSNRAWLYRSLYPLTPARMARTEASRRYAETPLSEFPHPRQVSHGVDVLRLPDDPGSPASPARDYIIASQPMFEAGWTVHVLLDSAPLRAEARLALASLVLLLAAATCGALMLRQRRARIAERLAATEELERRVTQRTADFARVNRQLEQEIAERRATEDELRAAQASLVQVGKLAALGQMSASLSHEINQPLAAARNYADSAAILIERGDYARARDNIAEILALVDRMAAIGRHLRQAARKPDEVLGAVALAPLLRETRTIVAPRLAAAGATLDLDLPADLPALRAGPTRLQQVLVNLIANAADAVEGRDDRRITLSARAAGGHVVIAVRDRGAGVPDAIAARIFDPFFTTKGIGAGLGLGLSITANIVRDFGGDISVHDAAPGAEFRIALPIALEAAA</sequence>
<feature type="coiled-coil region" evidence="17">
    <location>
        <begin position="362"/>
        <end position="389"/>
    </location>
</feature>
<keyword evidence="17" id="KW-0175">Coiled coil</keyword>
<dbReference type="InterPro" id="IPR036890">
    <property type="entry name" value="HATPase_C_sf"/>
</dbReference>
<proteinExistence type="predicted"/>
<evidence type="ECO:0000256" key="10">
    <source>
        <dbReference type="ARBA" id="ARBA00022777"/>
    </source>
</evidence>
<dbReference type="Pfam" id="PF02518">
    <property type="entry name" value="HATPase_c"/>
    <property type="match status" value="1"/>
</dbReference>
<keyword evidence="7" id="KW-0808">Transferase</keyword>
<feature type="transmembrane region" description="Helical" evidence="18">
    <location>
        <begin position="315"/>
        <end position="334"/>
    </location>
</feature>
<evidence type="ECO:0000256" key="14">
    <source>
        <dbReference type="ARBA" id="ARBA00023136"/>
    </source>
</evidence>
<evidence type="ECO:0000256" key="12">
    <source>
        <dbReference type="ARBA" id="ARBA00022989"/>
    </source>
</evidence>
<evidence type="ECO:0000256" key="3">
    <source>
        <dbReference type="ARBA" id="ARBA00012438"/>
    </source>
</evidence>
<dbReference type="EC" id="2.7.13.3" evidence="3"/>
<dbReference type="KEGG" id="pye:A6J80_11850"/>
<dbReference type="InterPro" id="IPR003594">
    <property type="entry name" value="HATPase_dom"/>
</dbReference>
<evidence type="ECO:0000256" key="5">
    <source>
        <dbReference type="ARBA" id="ARBA00022519"/>
    </source>
</evidence>
<evidence type="ECO:0000256" key="1">
    <source>
        <dbReference type="ARBA" id="ARBA00000085"/>
    </source>
</evidence>
<reference evidence="20" key="1">
    <citation type="submission" date="2017-12" db="EMBL/GenBank/DDBJ databases">
        <title>FDA dAtabase for Regulatory Grade micrObial Sequences (FDA-ARGOS): Supporting development and validation of Infectious Disease Dx tests.</title>
        <authorList>
            <person name="Campos J."/>
            <person name="Goldberg B."/>
            <person name="Tallon L."/>
            <person name="Sadzewicz L."/>
            <person name="Sengamalay N."/>
            <person name="Ott S."/>
            <person name="Godinez A."/>
            <person name="Nagaraj S."/>
            <person name="Vyas G."/>
            <person name="Aluvathingal J."/>
            <person name="Nadendla S."/>
            <person name="Geyer C."/>
            <person name="Nandy P."/>
            <person name="Hobson J."/>
            <person name="Sichtig H."/>
        </authorList>
    </citation>
    <scope>NUCLEOTIDE SEQUENCE</scope>
    <source>
        <strain evidence="20">FDAARGOS_252</strain>
    </source>
</reference>
<keyword evidence="5" id="KW-0997">Cell inner membrane</keyword>
<gene>
    <name evidence="20" type="ORF">A6J80_11850</name>
</gene>
<evidence type="ECO:0000313" key="20">
    <source>
        <dbReference type="EMBL" id="ARC36971.1"/>
    </source>
</evidence>
<evidence type="ECO:0000256" key="6">
    <source>
        <dbReference type="ARBA" id="ARBA00022553"/>
    </source>
</evidence>
<dbReference type="InterPro" id="IPR029151">
    <property type="entry name" value="Sensor-like_sf"/>
</dbReference>
<evidence type="ECO:0000256" key="7">
    <source>
        <dbReference type="ARBA" id="ARBA00022679"/>
    </source>
</evidence>
<dbReference type="PROSITE" id="PS50109">
    <property type="entry name" value="HIS_KIN"/>
    <property type="match status" value="1"/>
</dbReference>
<evidence type="ECO:0000256" key="8">
    <source>
        <dbReference type="ARBA" id="ARBA00022692"/>
    </source>
</evidence>
<keyword evidence="6" id="KW-0597">Phosphoprotein</keyword>
<keyword evidence="13" id="KW-0902">Two-component regulatory system</keyword>
<evidence type="ECO:0000313" key="21">
    <source>
        <dbReference type="Proteomes" id="UP000191257"/>
    </source>
</evidence>
<dbReference type="GO" id="GO:0005886">
    <property type="term" value="C:plasma membrane"/>
    <property type="evidence" value="ECO:0007669"/>
    <property type="project" value="UniProtKB-SubCell"/>
</dbReference>
<dbReference type="GO" id="GO:0000155">
    <property type="term" value="F:phosphorelay sensor kinase activity"/>
    <property type="evidence" value="ECO:0007669"/>
    <property type="project" value="InterPro"/>
</dbReference>
<dbReference type="SUPFAM" id="SSF55874">
    <property type="entry name" value="ATPase domain of HSP90 chaperone/DNA topoisomerase II/histidine kinase"/>
    <property type="match status" value="1"/>
</dbReference>
<keyword evidence="12 18" id="KW-1133">Transmembrane helix</keyword>
<evidence type="ECO:0000256" key="2">
    <source>
        <dbReference type="ARBA" id="ARBA00004429"/>
    </source>
</evidence>
<dbReference type="InterPro" id="IPR036097">
    <property type="entry name" value="HisK_dim/P_sf"/>
</dbReference>
<feature type="domain" description="Histidine kinase" evidence="19">
    <location>
        <begin position="405"/>
        <end position="617"/>
    </location>
</feature>
<dbReference type="CDD" id="cd00082">
    <property type="entry name" value="HisKA"/>
    <property type="match status" value="1"/>
</dbReference>
<comment type="subcellular location">
    <subcellularLocation>
        <location evidence="2">Cell inner membrane</location>
        <topology evidence="2">Multi-pass membrane protein</topology>
    </subcellularLocation>
</comment>
<evidence type="ECO:0000256" key="15">
    <source>
        <dbReference type="ARBA" id="ARBA00059004"/>
    </source>
</evidence>
<dbReference type="eggNOG" id="COG4191">
    <property type="taxonomic scope" value="Bacteria"/>
</dbReference>
<dbReference type="InterPro" id="IPR033479">
    <property type="entry name" value="dCache_1"/>
</dbReference>
<dbReference type="SMART" id="SM00388">
    <property type="entry name" value="HisKA"/>
    <property type="match status" value="1"/>
</dbReference>
<evidence type="ECO:0000259" key="19">
    <source>
        <dbReference type="PROSITE" id="PS50109"/>
    </source>
</evidence>
<dbReference type="InterPro" id="IPR003661">
    <property type="entry name" value="HisK_dim/P_dom"/>
</dbReference>
<dbReference type="Gene3D" id="1.10.287.130">
    <property type="match status" value="1"/>
</dbReference>
<keyword evidence="8 18" id="KW-0812">Transmembrane</keyword>
<dbReference type="AlphaFoldDB" id="A0A1V0GT10"/>
<name>A0A1V0GT10_9RHOB</name>
<dbReference type="Proteomes" id="UP000191257">
    <property type="component" value="Chromosome"/>
</dbReference>
<keyword evidence="4" id="KW-1003">Cell membrane</keyword>
<dbReference type="PRINTS" id="PR00344">
    <property type="entry name" value="BCTRLSENSOR"/>
</dbReference>
<dbReference type="Pfam" id="PF02743">
    <property type="entry name" value="dCache_1"/>
    <property type="match status" value="1"/>
</dbReference>
<keyword evidence="11" id="KW-0067">ATP-binding</keyword>
<evidence type="ECO:0000256" key="16">
    <source>
        <dbReference type="ARBA" id="ARBA00073143"/>
    </source>
</evidence>
<dbReference type="Gene3D" id="3.30.450.20">
    <property type="entry name" value="PAS domain"/>
    <property type="match status" value="2"/>
</dbReference>
<comment type="function">
    <text evidence="15">Member of the two-component regulatory system DctB/DctD involved in the transport of C4-dicarboxylates. DctB functions as a membrane-associated protein kinase that phosphorylates DctD in response to environmental signals.</text>
</comment>
<evidence type="ECO:0000256" key="11">
    <source>
        <dbReference type="ARBA" id="ARBA00022840"/>
    </source>
</evidence>
<dbReference type="SUPFAM" id="SSF103190">
    <property type="entry name" value="Sensory domain-like"/>
    <property type="match status" value="1"/>
</dbReference>
<keyword evidence="10 20" id="KW-0418">Kinase</keyword>
<dbReference type="InterPro" id="IPR004358">
    <property type="entry name" value="Sig_transdc_His_kin-like_C"/>
</dbReference>
<dbReference type="InterPro" id="IPR017055">
    <property type="entry name" value="Sig_transdc_His_kinase_DctB"/>
</dbReference>
<dbReference type="FunFam" id="1.10.287.130:FF:000049">
    <property type="entry name" value="C4-dicarboxylate transport sensor protein DctB"/>
    <property type="match status" value="1"/>
</dbReference>
<dbReference type="GO" id="GO:0005524">
    <property type="term" value="F:ATP binding"/>
    <property type="evidence" value="ECO:0007669"/>
    <property type="project" value="UniProtKB-KW"/>
</dbReference>
<organism evidence="20 21">
    <name type="scientific">Paracoccus yeei</name>
    <dbReference type="NCBI Taxonomy" id="147645"/>
    <lineage>
        <taxon>Bacteria</taxon>
        <taxon>Pseudomonadati</taxon>
        <taxon>Pseudomonadota</taxon>
        <taxon>Alphaproteobacteria</taxon>
        <taxon>Rhodobacterales</taxon>
        <taxon>Paracoccaceae</taxon>
        <taxon>Paracoccus</taxon>
    </lineage>
</organism>
<dbReference type="Gene3D" id="3.30.565.10">
    <property type="entry name" value="Histidine kinase-like ATPase, C-terminal domain"/>
    <property type="match status" value="1"/>
</dbReference>
<feature type="transmembrane region" description="Helical" evidence="18">
    <location>
        <begin position="25"/>
        <end position="44"/>
    </location>
</feature>
<dbReference type="STRING" id="147645.A6J80_11850"/>
<dbReference type="SMART" id="SM00387">
    <property type="entry name" value="HATPase_c"/>
    <property type="match status" value="1"/>
</dbReference>
<evidence type="ECO:0000256" key="13">
    <source>
        <dbReference type="ARBA" id="ARBA00023012"/>
    </source>
</evidence>
<evidence type="ECO:0000256" key="4">
    <source>
        <dbReference type="ARBA" id="ARBA00022475"/>
    </source>
</evidence>
<evidence type="ECO:0000256" key="9">
    <source>
        <dbReference type="ARBA" id="ARBA00022741"/>
    </source>
</evidence>